<dbReference type="InterPro" id="IPR018825">
    <property type="entry name" value="DUF2427"/>
</dbReference>
<dbReference type="AlphaFoldDB" id="U1G6D8"/>
<evidence type="ECO:0000256" key="3">
    <source>
        <dbReference type="SAM" id="SignalP"/>
    </source>
</evidence>
<evidence type="ECO:0000259" key="4">
    <source>
        <dbReference type="Pfam" id="PF10348"/>
    </source>
</evidence>
<feature type="transmembrane region" description="Helical" evidence="2">
    <location>
        <begin position="290"/>
        <end position="309"/>
    </location>
</feature>
<feature type="signal peptide" evidence="3">
    <location>
        <begin position="1"/>
        <end position="21"/>
    </location>
</feature>
<dbReference type="PANTHER" id="PTHR31685">
    <property type="entry name" value="INTEGRAL MEMBRANE PROTEIN (AFU_ORTHOLOGUE AFUA_6G12730)-RELATED"/>
    <property type="match status" value="1"/>
</dbReference>
<feature type="domain" description="DUF2427" evidence="4">
    <location>
        <begin position="63"/>
        <end position="152"/>
    </location>
</feature>
<accession>U1G6D8</accession>
<feature type="transmembrane region" description="Helical" evidence="2">
    <location>
        <begin position="67"/>
        <end position="89"/>
    </location>
</feature>
<dbReference type="Pfam" id="PF10348">
    <property type="entry name" value="DUF2427"/>
    <property type="match status" value="1"/>
</dbReference>
<dbReference type="eggNOG" id="ENOG502QW3E">
    <property type="taxonomic scope" value="Eukaryota"/>
</dbReference>
<dbReference type="Pfam" id="PF10355">
    <property type="entry name" value="Ytp1"/>
    <property type="match status" value="1"/>
</dbReference>
<dbReference type="Proteomes" id="UP000019373">
    <property type="component" value="Unassembled WGS sequence"/>
</dbReference>
<feature type="transmembrane region" description="Helical" evidence="2">
    <location>
        <begin position="563"/>
        <end position="588"/>
    </location>
</feature>
<feature type="transmembrane region" description="Helical" evidence="2">
    <location>
        <begin position="502"/>
        <end position="520"/>
    </location>
</feature>
<protein>
    <recommendedName>
        <fullName evidence="8">Protein YTP1-like C-terminal domain-containing protein</fullName>
    </recommendedName>
</protein>
<keyword evidence="2" id="KW-0812">Transmembrane</keyword>
<feature type="transmembrane region" description="Helical" evidence="2">
    <location>
        <begin position="462"/>
        <end position="482"/>
    </location>
</feature>
<feature type="chain" id="PRO_5004611159" description="Protein YTP1-like C-terminal domain-containing protein" evidence="3">
    <location>
        <begin position="22"/>
        <end position="612"/>
    </location>
</feature>
<evidence type="ECO:0000256" key="1">
    <source>
        <dbReference type="SAM" id="MobiDB-lite"/>
    </source>
</evidence>
<evidence type="ECO:0008006" key="8">
    <source>
        <dbReference type="Google" id="ProtNLM"/>
    </source>
</evidence>
<evidence type="ECO:0000256" key="2">
    <source>
        <dbReference type="SAM" id="Phobius"/>
    </source>
</evidence>
<keyword evidence="2" id="KW-0472">Membrane</keyword>
<evidence type="ECO:0000313" key="7">
    <source>
        <dbReference type="Proteomes" id="UP000019373"/>
    </source>
</evidence>
<keyword evidence="3" id="KW-0732">Signal</keyword>
<dbReference type="InterPro" id="IPR018827">
    <property type="entry name" value="YTP1_C"/>
</dbReference>
<gene>
    <name evidence="6" type="ORF">EPUS_05018</name>
</gene>
<evidence type="ECO:0000259" key="5">
    <source>
        <dbReference type="Pfam" id="PF10355"/>
    </source>
</evidence>
<reference evidence="7" key="1">
    <citation type="journal article" date="2014" name="BMC Genomics">
        <title>Genome characteristics reveal the impact of lichenization on lichen-forming fungus Endocarpon pusillum Hedwig (Verrucariales, Ascomycota).</title>
        <authorList>
            <person name="Wang Y.-Y."/>
            <person name="Liu B."/>
            <person name="Zhang X.-Y."/>
            <person name="Zhou Q.-M."/>
            <person name="Zhang T."/>
            <person name="Li H."/>
            <person name="Yu Y.-F."/>
            <person name="Zhang X.-L."/>
            <person name="Hao X.-Y."/>
            <person name="Wang M."/>
            <person name="Wang L."/>
            <person name="Wei J.-C."/>
        </authorList>
    </citation>
    <scope>NUCLEOTIDE SEQUENCE [LARGE SCALE GENOMIC DNA]</scope>
    <source>
        <strain evidence="7">Z07020 / HMAS-L-300199</strain>
    </source>
</reference>
<evidence type="ECO:0000313" key="6">
    <source>
        <dbReference type="EMBL" id="ERF72937.1"/>
    </source>
</evidence>
<dbReference type="GeneID" id="19239971"/>
<feature type="transmembrane region" description="Helical" evidence="2">
    <location>
        <begin position="329"/>
        <end position="350"/>
    </location>
</feature>
<keyword evidence="7" id="KW-1185">Reference proteome</keyword>
<feature type="region of interest" description="Disordered" evidence="1">
    <location>
        <begin position="190"/>
        <end position="240"/>
    </location>
</feature>
<feature type="transmembrane region" description="Helical" evidence="2">
    <location>
        <begin position="101"/>
        <end position="120"/>
    </location>
</feature>
<dbReference type="OMA" id="NKGWAWN"/>
<feature type="compositionally biased region" description="Basic and acidic residues" evidence="1">
    <location>
        <begin position="227"/>
        <end position="238"/>
    </location>
</feature>
<feature type="transmembrane region" description="Helical" evidence="2">
    <location>
        <begin position="132"/>
        <end position="153"/>
    </location>
</feature>
<sequence length="612" mass="68201">MVATKHLLAASLLELITLVAAHGHGSQDETGLNPRPMSNGTVSPPTDLDNVWQSPSYSGLEAQSGSMLAHIIFMVAAWFFLLPIGVVLSIARSRFAVSTQLIFLALNGCGIFFGIVYNVNTPDLYANNAHHKIGWIATWVMTAQGAMSLLFAFSRWCKKEDAAVSAERVAFLPISMEAMAQHQRFHDPHPSAYENTRWSRDSGQGTECATPSQHSRDLSPNHTSESGQERERFLKPEAGDEEDVQQVLPWRRHFLAGTFVHKFWKQRVPGPFSQRALKLLEAVYDSIDHIILLLGFIALVTGGITYAGIFRANNVFNGLAHFIKGGIFFWYGLLTLGRWMGCYAELGWAWNIKPSKSEIGSWKASLPTAEFTESFVIWLYGCTNVFLEHLAAWGGAWTAQDLEHVSISIMFFGGGLCGMLIESRRIRDWLSTSILLLHARNDMHPEDMHPEESSLIHTPPKMYSFSLNPLPALIILLLGVMMSSHHQNSIVSTSVHKQWGTLLVGFALARAVTYILFFLSPPTSVFPSRPPSELVAAFCLISGGLIFMASTKDVIHIMEDHNLMPMFIFTVCMGFTAFLMAYEMIVLATKGWATRRENAVLRSFPATIRYGR</sequence>
<feature type="domain" description="Protein YTP1-like C-terminal" evidence="5">
    <location>
        <begin position="295"/>
        <end position="590"/>
    </location>
</feature>
<name>U1G6D8_ENDPU</name>
<dbReference type="OrthoDB" id="4005299at2759"/>
<proteinExistence type="predicted"/>
<keyword evidence="2" id="KW-1133">Transmembrane helix</keyword>
<dbReference type="PANTHER" id="PTHR31685:SF3">
    <property type="entry name" value="INTEGRAL MEMBRANE PROTEIN (AFU_ORTHOLOGUE AFUA_6G12730)"/>
    <property type="match status" value="1"/>
</dbReference>
<dbReference type="HOGENOM" id="CLU_012543_1_0_1"/>
<organism evidence="6 7">
    <name type="scientific">Endocarpon pusillum (strain Z07020 / HMAS-L-300199)</name>
    <name type="common">Lichen-forming fungus</name>
    <dbReference type="NCBI Taxonomy" id="1263415"/>
    <lineage>
        <taxon>Eukaryota</taxon>
        <taxon>Fungi</taxon>
        <taxon>Dikarya</taxon>
        <taxon>Ascomycota</taxon>
        <taxon>Pezizomycotina</taxon>
        <taxon>Eurotiomycetes</taxon>
        <taxon>Chaetothyriomycetidae</taxon>
        <taxon>Verrucariales</taxon>
        <taxon>Verrucariaceae</taxon>
        <taxon>Endocarpon</taxon>
    </lineage>
</organism>
<dbReference type="EMBL" id="KE721008">
    <property type="protein sequence ID" value="ERF72937.1"/>
    <property type="molecule type" value="Genomic_DNA"/>
</dbReference>
<dbReference type="RefSeq" id="XP_007801373.1">
    <property type="nucleotide sequence ID" value="XM_007803182.1"/>
</dbReference>
<feature type="transmembrane region" description="Helical" evidence="2">
    <location>
        <begin position="532"/>
        <end position="551"/>
    </location>
</feature>
<feature type="compositionally biased region" description="Polar residues" evidence="1">
    <location>
        <begin position="193"/>
        <end position="213"/>
    </location>
</feature>